<keyword evidence="3" id="KW-0813">Transport</keyword>
<keyword evidence="5 8" id="KW-0812">Transmembrane</keyword>
<feature type="transmembrane region" description="Helical" evidence="8">
    <location>
        <begin position="37"/>
        <end position="57"/>
    </location>
</feature>
<name>A0AAU1IB99_9ACTN</name>
<evidence type="ECO:0000256" key="1">
    <source>
        <dbReference type="ARBA" id="ARBA00004651"/>
    </source>
</evidence>
<reference evidence="9" key="1">
    <citation type="submission" date="2022-10" db="EMBL/GenBank/DDBJ databases">
        <title>The complete genomes of actinobacterial strains from the NBC collection.</title>
        <authorList>
            <person name="Joergensen T.S."/>
            <person name="Alvarez Arevalo M."/>
            <person name="Sterndorff E.B."/>
            <person name="Faurdal D."/>
            <person name="Vuksanovic O."/>
            <person name="Mourched A.-S."/>
            <person name="Charusanti P."/>
            <person name="Shaw S."/>
            <person name="Blin K."/>
            <person name="Weber T."/>
        </authorList>
    </citation>
    <scope>NUCLEOTIDE SEQUENCE</scope>
    <source>
        <strain evidence="9">NBC 00180</strain>
    </source>
</reference>
<keyword evidence="7 8" id="KW-0472">Membrane</keyword>
<accession>A0AAU1IB99</accession>
<dbReference type="GO" id="GO:0022857">
    <property type="term" value="F:transmembrane transporter activity"/>
    <property type="evidence" value="ECO:0007669"/>
    <property type="project" value="InterPro"/>
</dbReference>
<comment type="subcellular location">
    <subcellularLocation>
        <location evidence="1">Cell membrane</location>
        <topology evidence="1">Multi-pass membrane protein</topology>
    </subcellularLocation>
</comment>
<feature type="transmembrane region" description="Helical" evidence="8">
    <location>
        <begin position="92"/>
        <end position="110"/>
    </location>
</feature>
<feature type="transmembrane region" description="Helical" evidence="8">
    <location>
        <begin position="336"/>
        <end position="353"/>
    </location>
</feature>
<dbReference type="PANTHER" id="PTHR30472:SF24">
    <property type="entry name" value="FERRIC ENTEROBACTIN TRANSPORT SYSTEM PERMEASE PROTEIN FEPG"/>
    <property type="match status" value="1"/>
</dbReference>
<feature type="transmembrane region" description="Helical" evidence="8">
    <location>
        <begin position="147"/>
        <end position="166"/>
    </location>
</feature>
<dbReference type="InterPro" id="IPR000522">
    <property type="entry name" value="ABC_transptr_permease_BtuC"/>
</dbReference>
<keyword evidence="4" id="KW-1003">Cell membrane</keyword>
<feature type="transmembrane region" description="Helical" evidence="8">
    <location>
        <begin position="173"/>
        <end position="195"/>
    </location>
</feature>
<dbReference type="SUPFAM" id="SSF81345">
    <property type="entry name" value="ABC transporter involved in vitamin B12 uptake, BtuC"/>
    <property type="match status" value="1"/>
</dbReference>
<organism evidence="9">
    <name type="scientific">Streptomyces sp. NBC_00180</name>
    <dbReference type="NCBI Taxonomy" id="2903632"/>
    <lineage>
        <taxon>Bacteria</taxon>
        <taxon>Bacillati</taxon>
        <taxon>Actinomycetota</taxon>
        <taxon>Actinomycetes</taxon>
        <taxon>Kitasatosporales</taxon>
        <taxon>Streptomycetaceae</taxon>
        <taxon>Streptomyces</taxon>
    </lineage>
</organism>
<dbReference type="Pfam" id="PF01032">
    <property type="entry name" value="FecCD"/>
    <property type="match status" value="1"/>
</dbReference>
<dbReference type="AlphaFoldDB" id="A0AAU1IB99"/>
<protein>
    <submittedName>
        <fullName evidence="9">Iron chelate uptake ABC transporter family permease subunit</fullName>
    </submittedName>
</protein>
<dbReference type="Gene3D" id="1.10.3470.10">
    <property type="entry name" value="ABC transporter involved in vitamin B12 uptake, BtuC"/>
    <property type="match status" value="1"/>
</dbReference>
<sequence length="361" mass="37090">MKSEAESAAPAATTRATRANRAVRTPGGISVRLDVRALTAVVLLLLAALAASVLLIGTGDFPISAGDVLKTLVGNGNAGQEFIVNDLRLPRVLVGLLVGAALGLGGALFQALSRNPLGSPDILGLGQGATAGALVVIVLFSGDSAQVTVGALVGGLATGLAIYLLAWKRGVHGYRLVLVGIGMSAIMTAVNGYLLTKADLVDAARAVVWMTGSLSGRDWAQVWPLLALCVVLVPLVLANARGLRMMEMGDDVSYALGVRVERVRLLLMLAAVLLTAAATAAAGPVSFVALTAPQLARRLTRSPGPNLLPSLCMGATLLVAADWISQRVFGADQMPVGVVTGVLGGVYLLWLLVTERKAGRI</sequence>
<dbReference type="EMBL" id="CP108140">
    <property type="protein sequence ID" value="WTP92284.1"/>
    <property type="molecule type" value="Genomic_DNA"/>
</dbReference>
<evidence type="ECO:0000313" key="9">
    <source>
        <dbReference type="EMBL" id="WTP92284.1"/>
    </source>
</evidence>
<evidence type="ECO:0000256" key="8">
    <source>
        <dbReference type="SAM" id="Phobius"/>
    </source>
</evidence>
<dbReference type="FunFam" id="1.10.3470.10:FF:000001">
    <property type="entry name" value="Vitamin B12 ABC transporter permease BtuC"/>
    <property type="match status" value="1"/>
</dbReference>
<comment type="similarity">
    <text evidence="2">Belongs to the binding-protein-dependent transport system permease family. FecCD subfamily.</text>
</comment>
<evidence type="ECO:0000256" key="2">
    <source>
        <dbReference type="ARBA" id="ARBA00007935"/>
    </source>
</evidence>
<evidence type="ECO:0000256" key="3">
    <source>
        <dbReference type="ARBA" id="ARBA00022448"/>
    </source>
</evidence>
<feature type="transmembrane region" description="Helical" evidence="8">
    <location>
        <begin position="219"/>
        <end position="238"/>
    </location>
</feature>
<evidence type="ECO:0000256" key="5">
    <source>
        <dbReference type="ARBA" id="ARBA00022692"/>
    </source>
</evidence>
<dbReference type="GO" id="GO:0033214">
    <property type="term" value="P:siderophore-iron import into cell"/>
    <property type="evidence" value="ECO:0007669"/>
    <property type="project" value="TreeGrafter"/>
</dbReference>
<feature type="transmembrane region" description="Helical" evidence="8">
    <location>
        <begin position="122"/>
        <end position="141"/>
    </location>
</feature>
<keyword evidence="6 8" id="KW-1133">Transmembrane helix</keyword>
<evidence type="ECO:0000256" key="6">
    <source>
        <dbReference type="ARBA" id="ARBA00022989"/>
    </source>
</evidence>
<evidence type="ECO:0000256" key="4">
    <source>
        <dbReference type="ARBA" id="ARBA00022475"/>
    </source>
</evidence>
<evidence type="ECO:0000256" key="7">
    <source>
        <dbReference type="ARBA" id="ARBA00023136"/>
    </source>
</evidence>
<dbReference type="PANTHER" id="PTHR30472">
    <property type="entry name" value="FERRIC ENTEROBACTIN TRANSPORT SYSTEM PERMEASE PROTEIN"/>
    <property type="match status" value="1"/>
</dbReference>
<gene>
    <name evidence="9" type="ORF">OG477_31885</name>
</gene>
<dbReference type="InterPro" id="IPR037294">
    <property type="entry name" value="ABC_BtuC-like"/>
</dbReference>
<dbReference type="CDD" id="cd06550">
    <property type="entry name" value="TM_ABC_iron-siderophores_like"/>
    <property type="match status" value="1"/>
</dbReference>
<proteinExistence type="inferred from homology"/>
<feature type="transmembrane region" description="Helical" evidence="8">
    <location>
        <begin position="265"/>
        <end position="287"/>
    </location>
</feature>
<dbReference type="GO" id="GO:0005886">
    <property type="term" value="C:plasma membrane"/>
    <property type="evidence" value="ECO:0007669"/>
    <property type="project" value="UniProtKB-SubCell"/>
</dbReference>